<dbReference type="Proteomes" id="UP000316092">
    <property type="component" value="Unassembled WGS sequence"/>
</dbReference>
<protein>
    <submittedName>
        <fullName evidence="2">HDIG domain-containing protein</fullName>
    </submittedName>
</protein>
<gene>
    <name evidence="2" type="ORF">FNU79_08390</name>
</gene>
<dbReference type="Gene3D" id="1.10.3210.10">
    <property type="entry name" value="Hypothetical protein af1432"/>
    <property type="match status" value="1"/>
</dbReference>
<keyword evidence="3" id="KW-1185">Reference proteome</keyword>
<dbReference type="InterPro" id="IPR006674">
    <property type="entry name" value="HD_domain"/>
</dbReference>
<dbReference type="NCBIfam" id="TIGR00277">
    <property type="entry name" value="HDIG"/>
    <property type="match status" value="1"/>
</dbReference>
<evidence type="ECO:0000259" key="1">
    <source>
        <dbReference type="Pfam" id="PF01966"/>
    </source>
</evidence>
<dbReference type="RefSeq" id="WP_143720402.1">
    <property type="nucleotide sequence ID" value="NZ_VKDB01000006.1"/>
</dbReference>
<dbReference type="Pfam" id="PF01966">
    <property type="entry name" value="HD"/>
    <property type="match status" value="1"/>
</dbReference>
<proteinExistence type="predicted"/>
<comment type="caution">
    <text evidence="2">The sequence shown here is derived from an EMBL/GenBank/DDBJ whole genome shotgun (WGS) entry which is preliminary data.</text>
</comment>
<organism evidence="2 3">
    <name type="scientific">Deinococcus detaillensis</name>
    <dbReference type="NCBI Taxonomy" id="2592048"/>
    <lineage>
        <taxon>Bacteria</taxon>
        <taxon>Thermotogati</taxon>
        <taxon>Deinococcota</taxon>
        <taxon>Deinococci</taxon>
        <taxon>Deinococcales</taxon>
        <taxon>Deinococcaceae</taxon>
        <taxon>Deinococcus</taxon>
    </lineage>
</organism>
<dbReference type="InterPro" id="IPR006675">
    <property type="entry name" value="HDIG_dom"/>
</dbReference>
<dbReference type="SUPFAM" id="SSF109604">
    <property type="entry name" value="HD-domain/PDEase-like"/>
    <property type="match status" value="1"/>
</dbReference>
<name>A0A553V164_9DEIO</name>
<dbReference type="EMBL" id="VKDB01000006">
    <property type="protein sequence ID" value="TSA86176.1"/>
    <property type="molecule type" value="Genomic_DNA"/>
</dbReference>
<evidence type="ECO:0000313" key="3">
    <source>
        <dbReference type="Proteomes" id="UP000316092"/>
    </source>
</evidence>
<evidence type="ECO:0000313" key="2">
    <source>
        <dbReference type="EMBL" id="TSA86176.1"/>
    </source>
</evidence>
<accession>A0A553V164</accession>
<dbReference type="OrthoDB" id="68032at2"/>
<reference evidence="2 3" key="1">
    <citation type="submission" date="2019-07" db="EMBL/GenBank/DDBJ databases">
        <title>Deinococcus detaillus sp. nov., isolated from humus soil in Antarctica.</title>
        <authorList>
            <person name="Zhang K."/>
        </authorList>
    </citation>
    <scope>NUCLEOTIDE SEQUENCE [LARGE SCALE GENOMIC DNA]</scope>
    <source>
        <strain evidence="2 3">H1</strain>
    </source>
</reference>
<feature type="domain" description="HD" evidence="1">
    <location>
        <begin position="63"/>
        <end position="167"/>
    </location>
</feature>
<sequence length="169" mass="18541">MPTRFFGKISSKLRKLPGKVKRLSRSVTASQAQPNDAWALGLLTPPEARLYLSMDARDREHACRVTAALLAAYPDSSPELSAAALLHDSGKSLRPYRVHERVLVGLVPGRAAQQLPFGALYLRGQHPAIGAELLRRTGGRERVAELVERHHAPKGDAEAALLHQFDDLE</sequence>
<dbReference type="AlphaFoldDB" id="A0A553V164"/>